<dbReference type="PANTHER" id="PTHR30448:SF0">
    <property type="entry name" value="RNASE ADAPTER PROTEIN RAPZ"/>
    <property type="match status" value="1"/>
</dbReference>
<dbReference type="EMBL" id="JACHFQ010000004">
    <property type="protein sequence ID" value="MBB5225878.1"/>
    <property type="molecule type" value="Genomic_DNA"/>
</dbReference>
<evidence type="ECO:0000313" key="3">
    <source>
        <dbReference type="Proteomes" id="UP000518887"/>
    </source>
</evidence>
<comment type="caution">
    <text evidence="2">The sequence shown here is derived from an EMBL/GenBank/DDBJ whole genome shotgun (WGS) entry which is preliminary data.</text>
</comment>
<name>A0A7W8G8M4_9SPIR</name>
<accession>A0A7W8G8M4</accession>
<dbReference type="Proteomes" id="UP000518887">
    <property type="component" value="Unassembled WGS sequence"/>
</dbReference>
<dbReference type="GO" id="GO:0005524">
    <property type="term" value="F:ATP binding"/>
    <property type="evidence" value="ECO:0007669"/>
    <property type="project" value="InterPro"/>
</dbReference>
<dbReference type="RefSeq" id="WP_184658598.1">
    <property type="nucleotide sequence ID" value="NZ_CP031518.1"/>
</dbReference>
<feature type="domain" description="RapZ C-terminal" evidence="1">
    <location>
        <begin position="24"/>
        <end position="149"/>
    </location>
</feature>
<organism evidence="2 3">
    <name type="scientific">Treponema ruminis</name>
    <dbReference type="NCBI Taxonomy" id="744515"/>
    <lineage>
        <taxon>Bacteria</taxon>
        <taxon>Pseudomonadati</taxon>
        <taxon>Spirochaetota</taxon>
        <taxon>Spirochaetia</taxon>
        <taxon>Spirochaetales</taxon>
        <taxon>Treponemataceae</taxon>
        <taxon>Treponema</taxon>
    </lineage>
</organism>
<dbReference type="AlphaFoldDB" id="A0A7W8G8M4"/>
<dbReference type="InterPro" id="IPR053931">
    <property type="entry name" value="RapZ_C"/>
</dbReference>
<evidence type="ECO:0000313" key="2">
    <source>
        <dbReference type="EMBL" id="MBB5225878.1"/>
    </source>
</evidence>
<dbReference type="Pfam" id="PF22740">
    <property type="entry name" value="PapZ_C"/>
    <property type="match status" value="1"/>
</dbReference>
<reference evidence="2 3" key="1">
    <citation type="submission" date="2020-08" db="EMBL/GenBank/DDBJ databases">
        <title>Genomic Encyclopedia of Type Strains, Phase IV (KMG-IV): sequencing the most valuable type-strain genomes for metagenomic binning, comparative biology and taxonomic classification.</title>
        <authorList>
            <person name="Goeker M."/>
        </authorList>
    </citation>
    <scope>NUCLEOTIDE SEQUENCE [LARGE SCALE GENOMIC DNA]</scope>
    <source>
        <strain evidence="2 3">DSM 103462</strain>
    </source>
</reference>
<protein>
    <submittedName>
        <fullName evidence="2">UPF0042 nucleotide-binding protein</fullName>
    </submittedName>
</protein>
<keyword evidence="3" id="KW-1185">Reference proteome</keyword>
<evidence type="ECO:0000259" key="1">
    <source>
        <dbReference type="Pfam" id="PF22740"/>
    </source>
</evidence>
<gene>
    <name evidence="2" type="ORF">HNP76_001246</name>
</gene>
<sequence>MNKTLNVMKNNEILNHNEDDKNLTVSVKSFSYKKGIPHDESGHGGGFVFDCRTLPNPYDDEKLRPHTGKDKNVAEFLSSKPQVADFLDLAEKLVSMSIKEYPGKNYNHLEVCFGCTGGHHRSVYSAERMAEFLGKTFKGIKVELRHTALENSENS</sequence>
<dbReference type="PANTHER" id="PTHR30448">
    <property type="entry name" value="RNASE ADAPTER PROTEIN RAPZ"/>
    <property type="match status" value="1"/>
</dbReference>
<dbReference type="InterPro" id="IPR005337">
    <property type="entry name" value="RapZ-like"/>
</dbReference>
<proteinExistence type="predicted"/>